<comment type="caution">
    <text evidence="2">The sequence shown here is derived from an EMBL/GenBank/DDBJ whole genome shotgun (WGS) entry which is preliminary data.</text>
</comment>
<organism evidence="2 3">
    <name type="scientific">Corchorus olitorius</name>
    <dbReference type="NCBI Taxonomy" id="93759"/>
    <lineage>
        <taxon>Eukaryota</taxon>
        <taxon>Viridiplantae</taxon>
        <taxon>Streptophyta</taxon>
        <taxon>Embryophyta</taxon>
        <taxon>Tracheophyta</taxon>
        <taxon>Spermatophyta</taxon>
        <taxon>Magnoliopsida</taxon>
        <taxon>eudicotyledons</taxon>
        <taxon>Gunneridae</taxon>
        <taxon>Pentapetalae</taxon>
        <taxon>rosids</taxon>
        <taxon>malvids</taxon>
        <taxon>Malvales</taxon>
        <taxon>Malvaceae</taxon>
        <taxon>Grewioideae</taxon>
        <taxon>Apeibeae</taxon>
        <taxon>Corchorus</taxon>
    </lineage>
</organism>
<dbReference type="AlphaFoldDB" id="A0A1R3JXR9"/>
<sequence length="152" mass="17106">MASKLPPMTRLFFLVSDLASDSGTNNFNYHRIQATRNPLNLFDLTILKMDPFPAFNYAWPRDQDGTPPTELSPVPDEVDDAELAGKSSQVLSFLLLCLFYLLFVFFFTPLFSYSLFLLFAAGHHLLSGHFGGLSGTNQGLPHWYKKTPLTLL</sequence>
<keyword evidence="1" id="KW-0812">Transmembrane</keyword>
<dbReference type="EMBL" id="AWUE01015097">
    <property type="protein sequence ID" value="OMO99605.1"/>
    <property type="molecule type" value="Genomic_DNA"/>
</dbReference>
<gene>
    <name evidence="2" type="ORF">COLO4_13199</name>
</gene>
<feature type="transmembrane region" description="Helical" evidence="1">
    <location>
        <begin position="93"/>
        <end position="121"/>
    </location>
</feature>
<proteinExistence type="predicted"/>
<evidence type="ECO:0000256" key="1">
    <source>
        <dbReference type="SAM" id="Phobius"/>
    </source>
</evidence>
<keyword evidence="3" id="KW-1185">Reference proteome</keyword>
<name>A0A1R3JXR9_9ROSI</name>
<dbReference type="Proteomes" id="UP000187203">
    <property type="component" value="Unassembled WGS sequence"/>
</dbReference>
<evidence type="ECO:0000313" key="2">
    <source>
        <dbReference type="EMBL" id="OMO99605.1"/>
    </source>
</evidence>
<accession>A0A1R3JXR9</accession>
<evidence type="ECO:0000313" key="3">
    <source>
        <dbReference type="Proteomes" id="UP000187203"/>
    </source>
</evidence>
<protein>
    <submittedName>
        <fullName evidence="2">Uncharacterized protein</fullName>
    </submittedName>
</protein>
<keyword evidence="1" id="KW-0472">Membrane</keyword>
<keyword evidence="1" id="KW-1133">Transmembrane helix</keyword>
<reference evidence="3" key="1">
    <citation type="submission" date="2013-09" db="EMBL/GenBank/DDBJ databases">
        <title>Corchorus olitorius genome sequencing.</title>
        <authorList>
            <person name="Alam M."/>
            <person name="Haque M.S."/>
            <person name="Islam M.S."/>
            <person name="Emdad E.M."/>
            <person name="Islam M.M."/>
            <person name="Ahmed B."/>
            <person name="Halim A."/>
            <person name="Hossen Q.M.M."/>
            <person name="Hossain M.Z."/>
            <person name="Ahmed R."/>
            <person name="Khan M.M."/>
            <person name="Islam R."/>
            <person name="Rashid M.M."/>
            <person name="Khan S.A."/>
            <person name="Rahman M.S."/>
            <person name="Alam M."/>
            <person name="Yahiya A.S."/>
            <person name="Khan M.S."/>
            <person name="Azam M.S."/>
            <person name="Haque T."/>
            <person name="Lashkar M.Z.H."/>
            <person name="Akhand A.I."/>
            <person name="Morshed G."/>
            <person name="Roy S."/>
            <person name="Uddin K.S."/>
            <person name="Rabeya T."/>
            <person name="Hossain A.S."/>
            <person name="Chowdhury A."/>
            <person name="Snigdha A.R."/>
            <person name="Mortoza M.S."/>
            <person name="Matin S.A."/>
            <person name="Hoque S.M.E."/>
            <person name="Islam M.K."/>
            <person name="Roy D.K."/>
            <person name="Haider R."/>
            <person name="Moosa M.M."/>
            <person name="Elias S.M."/>
            <person name="Hasan A.M."/>
            <person name="Jahan S."/>
            <person name="Shafiuddin M."/>
            <person name="Mahmood N."/>
            <person name="Shommy N.S."/>
        </authorList>
    </citation>
    <scope>NUCLEOTIDE SEQUENCE [LARGE SCALE GENOMIC DNA]</scope>
    <source>
        <strain evidence="3">cv. O-4</strain>
    </source>
</reference>